<evidence type="ECO:0000313" key="4">
    <source>
        <dbReference type="Proteomes" id="UP001443914"/>
    </source>
</evidence>
<protein>
    <recommendedName>
        <fullName evidence="5">Transmembrane protein</fullName>
    </recommendedName>
</protein>
<dbReference type="PANTHER" id="PTHR36408">
    <property type="entry name" value="TRANSMEMBRANE PROTEIN"/>
    <property type="match status" value="1"/>
</dbReference>
<name>A0AAW1H227_SAPOF</name>
<keyword evidence="2" id="KW-0472">Membrane</keyword>
<keyword evidence="2" id="KW-1133">Transmembrane helix</keyword>
<sequence>MSLVLQNPLSNSPHQIKFYISNTTQFNPTKTPKFPIIHNPFQPLQFNKYPFHKTLILSPIKAYNSPLASEHETIPSKSSIFDDFLSLIELLCLIPSVVISVGCVVNYIYFKQNNAVFVLVGKKVLMWLLAGALVVGSVIRRRQWRRVSGFSSRAKPRFENVSVLERIEKLEESMRSASSIIRMLSRQIEKLGIRFKVTRKSMKHPISETAALAQKNSETTRALALREEILEKELSEVQNVLLAMQEQQQKQLELILAIAKSGKLLENKRTPSQVTGINKTVSNSPNKVDGQPIQSASARKEATNNNAAGA</sequence>
<feature type="region of interest" description="Disordered" evidence="1">
    <location>
        <begin position="275"/>
        <end position="310"/>
    </location>
</feature>
<dbReference type="AlphaFoldDB" id="A0AAW1H227"/>
<feature type="transmembrane region" description="Helical" evidence="2">
    <location>
        <begin position="84"/>
        <end position="109"/>
    </location>
</feature>
<dbReference type="Proteomes" id="UP001443914">
    <property type="component" value="Unassembled WGS sequence"/>
</dbReference>
<proteinExistence type="predicted"/>
<feature type="transmembrane region" description="Helical" evidence="2">
    <location>
        <begin position="115"/>
        <end position="139"/>
    </location>
</feature>
<gene>
    <name evidence="3" type="ORF">RND81_13G201900</name>
</gene>
<accession>A0AAW1H227</accession>
<keyword evidence="2" id="KW-0812">Transmembrane</keyword>
<organism evidence="3 4">
    <name type="scientific">Saponaria officinalis</name>
    <name type="common">Common soapwort</name>
    <name type="synonym">Lychnis saponaria</name>
    <dbReference type="NCBI Taxonomy" id="3572"/>
    <lineage>
        <taxon>Eukaryota</taxon>
        <taxon>Viridiplantae</taxon>
        <taxon>Streptophyta</taxon>
        <taxon>Embryophyta</taxon>
        <taxon>Tracheophyta</taxon>
        <taxon>Spermatophyta</taxon>
        <taxon>Magnoliopsida</taxon>
        <taxon>eudicotyledons</taxon>
        <taxon>Gunneridae</taxon>
        <taxon>Pentapetalae</taxon>
        <taxon>Caryophyllales</taxon>
        <taxon>Caryophyllaceae</taxon>
        <taxon>Caryophylleae</taxon>
        <taxon>Saponaria</taxon>
    </lineage>
</organism>
<dbReference type="PANTHER" id="PTHR36408:SF1">
    <property type="entry name" value="TRANSMEMBRANE PROTEIN"/>
    <property type="match status" value="1"/>
</dbReference>
<dbReference type="EMBL" id="JBDFQZ010000013">
    <property type="protein sequence ID" value="KAK9670435.1"/>
    <property type="molecule type" value="Genomic_DNA"/>
</dbReference>
<keyword evidence="4" id="KW-1185">Reference proteome</keyword>
<dbReference type="GO" id="GO:0009941">
    <property type="term" value="C:chloroplast envelope"/>
    <property type="evidence" value="ECO:0007669"/>
    <property type="project" value="TreeGrafter"/>
</dbReference>
<evidence type="ECO:0008006" key="5">
    <source>
        <dbReference type="Google" id="ProtNLM"/>
    </source>
</evidence>
<evidence type="ECO:0000313" key="3">
    <source>
        <dbReference type="EMBL" id="KAK9670435.1"/>
    </source>
</evidence>
<reference evidence="3" key="1">
    <citation type="submission" date="2024-03" db="EMBL/GenBank/DDBJ databases">
        <title>WGS assembly of Saponaria officinalis var. Norfolk2.</title>
        <authorList>
            <person name="Jenkins J."/>
            <person name="Shu S."/>
            <person name="Grimwood J."/>
            <person name="Barry K."/>
            <person name="Goodstein D."/>
            <person name="Schmutz J."/>
            <person name="Leebens-Mack J."/>
            <person name="Osbourn A."/>
        </authorList>
    </citation>
    <scope>NUCLEOTIDE SEQUENCE [LARGE SCALE GENOMIC DNA]</scope>
    <source>
        <strain evidence="3">JIC</strain>
    </source>
</reference>
<comment type="caution">
    <text evidence="3">The sequence shown here is derived from an EMBL/GenBank/DDBJ whole genome shotgun (WGS) entry which is preliminary data.</text>
</comment>
<evidence type="ECO:0000256" key="2">
    <source>
        <dbReference type="SAM" id="Phobius"/>
    </source>
</evidence>
<evidence type="ECO:0000256" key="1">
    <source>
        <dbReference type="SAM" id="MobiDB-lite"/>
    </source>
</evidence>